<feature type="domain" description="RdRp catalytic" evidence="7">
    <location>
        <begin position="373"/>
        <end position="508"/>
    </location>
</feature>
<name>Q3YC01_9SECO</name>
<keyword evidence="3" id="KW-0548">Nucleotidyltransferase</keyword>
<keyword evidence="1" id="KW-0696">RNA-directed RNA polymerase</keyword>
<dbReference type="Gene3D" id="3.30.70.270">
    <property type="match status" value="1"/>
</dbReference>
<evidence type="ECO:0000256" key="3">
    <source>
        <dbReference type="ARBA" id="ARBA00022695"/>
    </source>
</evidence>
<keyword evidence="6" id="KW-0693">Viral RNA replication</keyword>
<accession>Q3YC01</accession>
<keyword evidence="4" id="KW-0547">Nucleotide-binding</keyword>
<evidence type="ECO:0000256" key="4">
    <source>
        <dbReference type="ARBA" id="ARBA00022741"/>
    </source>
</evidence>
<organism evidence="8 9">
    <name type="scientific">Stocky prune virus</name>
    <dbReference type="NCBI Taxonomy" id="340196"/>
    <lineage>
        <taxon>Viruses</taxon>
        <taxon>Riboviria</taxon>
        <taxon>Orthornavirae</taxon>
        <taxon>Pisuviricota</taxon>
        <taxon>Pisoniviricetes</taxon>
        <taxon>Picornavirales</taxon>
        <taxon>Secoviridae</taxon>
        <taxon>Cheravirus</taxon>
        <taxon>Cheravirus pruni</taxon>
    </lineage>
</organism>
<evidence type="ECO:0000259" key="7">
    <source>
        <dbReference type="PROSITE" id="PS50507"/>
    </source>
</evidence>
<keyword evidence="9" id="KW-1185">Reference proteome</keyword>
<dbReference type="GO" id="GO:0003723">
    <property type="term" value="F:RNA binding"/>
    <property type="evidence" value="ECO:0007669"/>
    <property type="project" value="InterPro"/>
</dbReference>
<dbReference type="GO" id="GO:0016787">
    <property type="term" value="F:hydrolase activity"/>
    <property type="evidence" value="ECO:0007669"/>
    <property type="project" value="UniProtKB-KW"/>
</dbReference>
<evidence type="ECO:0000256" key="5">
    <source>
        <dbReference type="ARBA" id="ARBA00022801"/>
    </source>
</evidence>
<dbReference type="GO" id="GO:0039694">
    <property type="term" value="P:viral RNA genome replication"/>
    <property type="evidence" value="ECO:0007669"/>
    <property type="project" value="InterPro"/>
</dbReference>
<keyword evidence="5" id="KW-0378">Hydrolase</keyword>
<dbReference type="Pfam" id="PF00680">
    <property type="entry name" value="RdRP_1"/>
    <property type="match status" value="1"/>
</dbReference>
<protein>
    <submittedName>
        <fullName evidence="8">Polyprotein</fullName>
    </submittedName>
</protein>
<evidence type="ECO:0000256" key="6">
    <source>
        <dbReference type="ARBA" id="ARBA00022953"/>
    </source>
</evidence>
<dbReference type="Proteomes" id="UP000235139">
    <property type="component" value="Genome"/>
</dbReference>
<dbReference type="GeneID" id="41324455"/>
<dbReference type="InterPro" id="IPR043502">
    <property type="entry name" value="DNA/RNA_pol_sf"/>
</dbReference>
<sequence length="795" mass="88533">QRYEYYTVNSSKIPVAPGCTYHSYMISGDCGVISFAPGGSTLEGSGVVPPKVCIMHDSNKMRQSVDLQLGHGAFLTQEDLIGYEVLLDCVATGSCLPEVEPIINGLSCDNVVCMGRLKKVSDAPHYSKKTQLERSLISDIVDLPCETVPAIISNEDPRIAVSCNPDFDVFVNGMEKYKKMAGPFEGVEGSDEQQDFHDALDDIFDCLNIESESLEEVSEEVALRGLPDVEYFDPIVASTSEGYPWILERPSGCKGKAWLLEGVPGCFSVDPSSKFGKAKRELELNLQQGVVPPLIGVECPKDERVARKKVTTKPKTRLFTVLPFEYNLLVREYFMDFVSKYMQRHNECPGKVGINPQSIEWTNLYENLRSKGTNWFNGDFERFDGITPRDVMVQLVIRINKLYKRGDADRPLANKVRSLLMLMASDRYAIAGRNLYKVSCGIPSGFSLTVIVNSLVNEFFLRFAWKRIVRASLGEAFVHRSIMDREVHFAVYGDDNLVSVSDKYSSLYNLVSISSFLRERGVVLKNGQCKDEEDFPPFSPSPSTCDFLKRRFVLGSSGRVLAPLDKSSLLGCAHWVRKSQDPGEAIVQNVQGILRECVAFEENSYEFFHDMRRKLLGALQTKGIATSEILDLKSCLAAQQCDESPFLKKFQPCSSLPSVIIPSSNLFVEVVGGRVFLSGVLTPSSRLPENCVVVYCGWTEVHKPYIQSKHSLICKSNKGYSSKAVIRKVLSGLPMDKPIVFMSGDGLSQAVPPMLIYLRRLQGVDSKLGDDILARCVKASSGVIPPEWDQLINKW</sequence>
<dbReference type="CDD" id="cd23169">
    <property type="entry name" value="ps-ssRNAv-Picornavirales"/>
    <property type="match status" value="1"/>
</dbReference>
<dbReference type="InterPro" id="IPR007094">
    <property type="entry name" value="RNA-dir_pol_PSvirus"/>
</dbReference>
<reference evidence="8 9" key="1">
    <citation type="journal article" date="2006" name="Arch. Virol.">
        <title>Characterization and partial genome sequence of stocky prune virus, a new member of the genus Cheravirus.</title>
        <authorList>
            <person name="Candresse T."/>
            <person name="Svanella-Dumas L."/>
            <person name="Le Gall O."/>
        </authorList>
    </citation>
    <scope>NUCLEOTIDE SEQUENCE [LARGE SCALE GENOMIC DNA]</scope>
    <source>
        <strain evidence="8">Brugeres</strain>
    </source>
</reference>
<dbReference type="KEGG" id="vg:41324455"/>
<evidence type="ECO:0000256" key="2">
    <source>
        <dbReference type="ARBA" id="ARBA00022679"/>
    </source>
</evidence>
<dbReference type="InterPro" id="IPR001205">
    <property type="entry name" value="RNA-dir_pol_C"/>
</dbReference>
<evidence type="ECO:0000256" key="1">
    <source>
        <dbReference type="ARBA" id="ARBA00022484"/>
    </source>
</evidence>
<dbReference type="InterPro" id="IPR043128">
    <property type="entry name" value="Rev_trsase/Diguanyl_cyclase"/>
</dbReference>
<dbReference type="EMBL" id="DQ143874">
    <property type="protein sequence ID" value="AAZ76594.1"/>
    <property type="molecule type" value="Genomic_RNA"/>
</dbReference>
<dbReference type="GO" id="GO:0006351">
    <property type="term" value="P:DNA-templated transcription"/>
    <property type="evidence" value="ECO:0007669"/>
    <property type="project" value="InterPro"/>
</dbReference>
<evidence type="ECO:0000313" key="9">
    <source>
        <dbReference type="Proteomes" id="UP000235139"/>
    </source>
</evidence>
<dbReference type="PROSITE" id="PS50507">
    <property type="entry name" value="RDRP_SSRNA_POS"/>
    <property type="match status" value="1"/>
</dbReference>
<dbReference type="GO" id="GO:0003968">
    <property type="term" value="F:RNA-directed RNA polymerase activity"/>
    <property type="evidence" value="ECO:0007669"/>
    <property type="project" value="UniProtKB-KW"/>
</dbReference>
<feature type="non-terminal residue" evidence="8">
    <location>
        <position position="1"/>
    </location>
</feature>
<proteinExistence type="predicted"/>
<dbReference type="GO" id="GO:0000166">
    <property type="term" value="F:nucleotide binding"/>
    <property type="evidence" value="ECO:0007669"/>
    <property type="project" value="UniProtKB-KW"/>
</dbReference>
<evidence type="ECO:0000313" key="8">
    <source>
        <dbReference type="EMBL" id="AAZ76594.1"/>
    </source>
</evidence>
<keyword evidence="2" id="KW-0808">Transferase</keyword>
<dbReference type="RefSeq" id="YP_009665965.1">
    <property type="nucleotide sequence ID" value="NC_043388.1"/>
</dbReference>
<dbReference type="SUPFAM" id="SSF56672">
    <property type="entry name" value="DNA/RNA polymerases"/>
    <property type="match status" value="1"/>
</dbReference>